<dbReference type="FunFam" id="3.30.390.30:FF:000001">
    <property type="entry name" value="Dihydrolipoyl dehydrogenase"/>
    <property type="match status" value="1"/>
</dbReference>
<evidence type="ECO:0000256" key="11">
    <source>
        <dbReference type="ARBA" id="ARBA00023284"/>
    </source>
</evidence>
<evidence type="ECO:0000313" key="19">
    <source>
        <dbReference type="EMBL" id="CDX03038.1"/>
    </source>
</evidence>
<comment type="catalytic activity">
    <reaction evidence="12 16">
        <text>N(6)-[(R)-dihydrolipoyl]-L-lysyl-[protein] + NAD(+) = N(6)-[(R)-lipoyl]-L-lysyl-[protein] + NADH + H(+)</text>
        <dbReference type="Rhea" id="RHEA:15045"/>
        <dbReference type="Rhea" id="RHEA-COMP:10474"/>
        <dbReference type="Rhea" id="RHEA-COMP:10475"/>
        <dbReference type="ChEBI" id="CHEBI:15378"/>
        <dbReference type="ChEBI" id="CHEBI:57540"/>
        <dbReference type="ChEBI" id="CHEBI:57945"/>
        <dbReference type="ChEBI" id="CHEBI:83099"/>
        <dbReference type="ChEBI" id="CHEBI:83100"/>
        <dbReference type="EC" id="1.8.1.4"/>
    </reaction>
</comment>
<dbReference type="Gene3D" id="3.30.390.30">
    <property type="match status" value="1"/>
</dbReference>
<dbReference type="InterPro" id="IPR012999">
    <property type="entry name" value="Pyr_OxRdtase_I_AS"/>
</dbReference>
<dbReference type="NCBIfam" id="TIGR01350">
    <property type="entry name" value="lipoamide_DH"/>
    <property type="match status" value="1"/>
</dbReference>
<feature type="binding site" evidence="14">
    <location>
        <begin position="141"/>
        <end position="143"/>
    </location>
    <ligand>
        <name>FAD</name>
        <dbReference type="ChEBI" id="CHEBI:57692"/>
    </ligand>
</feature>
<evidence type="ECO:0000256" key="4">
    <source>
        <dbReference type="ARBA" id="ARBA00016961"/>
    </source>
</evidence>
<keyword evidence="7 14" id="KW-0274">FAD</keyword>
<evidence type="ECO:0000256" key="14">
    <source>
        <dbReference type="PIRSR" id="PIRSR000350-3"/>
    </source>
</evidence>
<dbReference type="GO" id="GO:0005737">
    <property type="term" value="C:cytoplasm"/>
    <property type="evidence" value="ECO:0007669"/>
    <property type="project" value="UniProtKB-SubCell"/>
</dbReference>
<evidence type="ECO:0000256" key="7">
    <source>
        <dbReference type="ARBA" id="ARBA00022827"/>
    </source>
</evidence>
<feature type="domain" description="Pyridine nucleotide-disulphide oxidoreductase dimerisation" evidence="17">
    <location>
        <begin position="342"/>
        <end position="450"/>
    </location>
</feature>
<proteinExistence type="inferred from homology"/>
<keyword evidence="11 16" id="KW-0676">Redox-active center</keyword>
<dbReference type="PRINTS" id="PR00368">
    <property type="entry name" value="FADPNR"/>
</dbReference>
<dbReference type="Gene3D" id="3.50.50.60">
    <property type="entry name" value="FAD/NAD(P)-binding domain"/>
    <property type="match status" value="2"/>
</dbReference>
<evidence type="ECO:0000259" key="17">
    <source>
        <dbReference type="Pfam" id="PF02852"/>
    </source>
</evidence>
<dbReference type="InterPro" id="IPR050151">
    <property type="entry name" value="Class-I_Pyr_Nuc-Dis_Oxidored"/>
</dbReference>
<evidence type="ECO:0000256" key="16">
    <source>
        <dbReference type="RuleBase" id="RU003692"/>
    </source>
</evidence>
<feature type="binding site" evidence="14">
    <location>
        <position position="201"/>
    </location>
    <ligand>
        <name>NAD(+)</name>
        <dbReference type="ChEBI" id="CHEBI:57540"/>
    </ligand>
</feature>
<dbReference type="Pfam" id="PF07992">
    <property type="entry name" value="Pyr_redox_2"/>
    <property type="match status" value="1"/>
</dbReference>
<dbReference type="AlphaFoldDB" id="A0A098B2G8"/>
<dbReference type="GO" id="GO:0006103">
    <property type="term" value="P:2-oxoglutarate metabolic process"/>
    <property type="evidence" value="ECO:0007669"/>
    <property type="project" value="TreeGrafter"/>
</dbReference>
<comment type="similarity">
    <text evidence="2 16">Belongs to the class-I pyridine nucleotide-disulfide oxidoreductase family.</text>
</comment>
<evidence type="ECO:0000256" key="8">
    <source>
        <dbReference type="ARBA" id="ARBA00023002"/>
    </source>
</evidence>
<feature type="active site" description="Proton acceptor" evidence="13">
    <location>
        <position position="439"/>
    </location>
</feature>
<dbReference type="Pfam" id="PF02852">
    <property type="entry name" value="Pyr_redox_dim"/>
    <property type="match status" value="1"/>
</dbReference>
<evidence type="ECO:0000256" key="10">
    <source>
        <dbReference type="ARBA" id="ARBA00023157"/>
    </source>
</evidence>
<keyword evidence="6 16" id="KW-0285">Flavoprotein</keyword>
<dbReference type="InterPro" id="IPR036188">
    <property type="entry name" value="FAD/NAD-bd_sf"/>
</dbReference>
<evidence type="ECO:0000256" key="12">
    <source>
        <dbReference type="ARBA" id="ARBA00049187"/>
    </source>
</evidence>
<dbReference type="PROSITE" id="PS00076">
    <property type="entry name" value="PYRIDINE_REDOX_1"/>
    <property type="match status" value="1"/>
</dbReference>
<protein>
    <recommendedName>
        <fullName evidence="4 16">Dihydrolipoyl dehydrogenase</fullName>
        <ecNumber evidence="3 16">1.8.1.4</ecNumber>
    </recommendedName>
</protein>
<dbReference type="RefSeq" id="WP_005809814.1">
    <property type="nucleotide sequence ID" value="NZ_CABKQQ010000023.1"/>
</dbReference>
<evidence type="ECO:0000256" key="3">
    <source>
        <dbReference type="ARBA" id="ARBA00012608"/>
    </source>
</evidence>
<feature type="binding site" evidence="14">
    <location>
        <position position="113"/>
    </location>
    <ligand>
        <name>FAD</name>
        <dbReference type="ChEBI" id="CHEBI:57692"/>
    </ligand>
</feature>
<accession>A0A098B2G8</accession>
<feature type="binding site" evidence="14">
    <location>
        <position position="268"/>
    </location>
    <ligand>
        <name>NAD(+)</name>
        <dbReference type="ChEBI" id="CHEBI:57540"/>
    </ligand>
</feature>
<dbReference type="InterPro" id="IPR016156">
    <property type="entry name" value="FAD/NAD-linked_Rdtase_dimer_sf"/>
</dbReference>
<evidence type="ECO:0000256" key="6">
    <source>
        <dbReference type="ARBA" id="ARBA00022630"/>
    </source>
</evidence>
<dbReference type="PANTHER" id="PTHR22912">
    <property type="entry name" value="DISULFIDE OXIDOREDUCTASE"/>
    <property type="match status" value="1"/>
</dbReference>
<dbReference type="OMA" id="CAQLGMK"/>
<feature type="binding site" evidence="14">
    <location>
        <position position="308"/>
    </location>
    <ligand>
        <name>FAD</name>
        <dbReference type="ChEBI" id="CHEBI:57692"/>
    </ligand>
</feature>
<dbReference type="SUPFAM" id="SSF51905">
    <property type="entry name" value="FAD/NAD(P)-binding domain"/>
    <property type="match status" value="1"/>
</dbReference>
<dbReference type="GO" id="GO:0004148">
    <property type="term" value="F:dihydrolipoyl dehydrogenase (NADH) activity"/>
    <property type="evidence" value="ECO:0007669"/>
    <property type="project" value="UniProtKB-EC"/>
</dbReference>
<keyword evidence="5" id="KW-0963">Cytoplasm</keyword>
<feature type="binding site" evidence="14">
    <location>
        <position position="50"/>
    </location>
    <ligand>
        <name>FAD</name>
        <dbReference type="ChEBI" id="CHEBI:57692"/>
    </ligand>
</feature>
<dbReference type="InterPro" id="IPR006258">
    <property type="entry name" value="Lipoamide_DH"/>
</dbReference>
<dbReference type="InterPro" id="IPR001100">
    <property type="entry name" value="Pyr_nuc-diS_OxRdtase"/>
</dbReference>
<evidence type="ECO:0000259" key="18">
    <source>
        <dbReference type="Pfam" id="PF07992"/>
    </source>
</evidence>
<dbReference type="PRINTS" id="PR00411">
    <property type="entry name" value="PNDRDTASEI"/>
</dbReference>
<evidence type="ECO:0000256" key="2">
    <source>
        <dbReference type="ARBA" id="ARBA00007532"/>
    </source>
</evidence>
<dbReference type="PIRSF" id="PIRSF000350">
    <property type="entry name" value="Mercury_reductase_MerA"/>
    <property type="match status" value="1"/>
</dbReference>
<evidence type="ECO:0000256" key="9">
    <source>
        <dbReference type="ARBA" id="ARBA00023027"/>
    </source>
</evidence>
<evidence type="ECO:0000256" key="5">
    <source>
        <dbReference type="ARBA" id="ARBA00022490"/>
    </source>
</evidence>
<dbReference type="InterPro" id="IPR023753">
    <property type="entry name" value="FAD/NAD-binding_dom"/>
</dbReference>
<comment type="cofactor">
    <cofactor evidence="14 16">
        <name>FAD</name>
        <dbReference type="ChEBI" id="CHEBI:57692"/>
    </cofactor>
    <text evidence="14 16">Binds 1 FAD per subunit.</text>
</comment>
<feature type="disulfide bond" description="Redox-active" evidence="15">
    <location>
        <begin position="41"/>
        <end position="46"/>
    </location>
</feature>
<sequence>MEQYQVGILGGGPGGYVCALRAAQLGLSVVLVEKERLGGTCLNKGCIPTKTLVKSAELWREIKHAEEFGIQLGGALLHYPQIAARKKEVVNTLVSGIEQLMKAKKITVLKGWGEVKEANRIEVTTETGKVELHVENLVLATGSIPTKIPVPGVDLPGVVTSEELLEQETLPDSLVVIGGGVIGLEFASIYHEFGVKVSVVEMLPSLLPNIDEEIPKRLAPLLKRSGLEILTKAFVREIKPKEEGLVVIVEDGKGLKELPAQQVLLATGRRPSLSGIHGDALGLELDRGAIKVNSQMQTSVPKVYALGDVVGGAMLAHVASMQGMVAAEHMAGQQVSMEGRAIPSAIFTYPEIAAVGETEQALKASGQNYKVSKFPFSANGKALALGEIMGLVKLLADEEGVVIGASIMGPQASSLIQECVLAVEKKIKAEDLAKIIHAHPTLPEAIMEAAHGISAKPLHLA</sequence>
<evidence type="ECO:0000256" key="1">
    <source>
        <dbReference type="ARBA" id="ARBA00004496"/>
    </source>
</evidence>
<dbReference type="EC" id="1.8.1.4" evidence="3 16"/>
<keyword evidence="14" id="KW-0547">Nucleotide-binding</keyword>
<feature type="binding site" evidence="14">
    <location>
        <begin position="178"/>
        <end position="185"/>
    </location>
    <ligand>
        <name>NAD(+)</name>
        <dbReference type="ChEBI" id="CHEBI:57540"/>
    </ligand>
</feature>
<comment type="miscellaneous">
    <text evidence="16">The active site is a redox-active disulfide bond.</text>
</comment>
<feature type="binding site" evidence="14">
    <location>
        <begin position="314"/>
        <end position="317"/>
    </location>
    <ligand>
        <name>FAD</name>
        <dbReference type="ChEBI" id="CHEBI:57692"/>
    </ligand>
</feature>
<feature type="domain" description="FAD/NAD(P)-binding" evidence="18">
    <location>
        <begin position="4"/>
        <end position="323"/>
    </location>
</feature>
<reference evidence="19" key="1">
    <citation type="submission" date="2014-07" db="EMBL/GenBank/DDBJ databases">
        <authorList>
            <person name="Hornung V.Bastian."/>
        </authorList>
    </citation>
    <scope>NUCLEOTIDE SEQUENCE</scope>
    <source>
        <strain evidence="19">PCE-S</strain>
    </source>
</reference>
<dbReference type="InterPro" id="IPR004099">
    <property type="entry name" value="Pyr_nucl-diS_OxRdtase_dimer"/>
</dbReference>
<dbReference type="PANTHER" id="PTHR22912:SF217">
    <property type="entry name" value="DIHYDROLIPOYL DEHYDROGENASE"/>
    <property type="match status" value="1"/>
</dbReference>
<keyword evidence="8 16" id="KW-0560">Oxidoreductase</keyword>
<evidence type="ECO:0000256" key="15">
    <source>
        <dbReference type="PIRSR" id="PIRSR000350-4"/>
    </source>
</evidence>
<organism evidence="19">
    <name type="scientific">Desulfitobacterium hafniense</name>
    <name type="common">Desulfitobacterium frappieri</name>
    <dbReference type="NCBI Taxonomy" id="49338"/>
    <lineage>
        <taxon>Bacteria</taxon>
        <taxon>Bacillati</taxon>
        <taxon>Bacillota</taxon>
        <taxon>Clostridia</taxon>
        <taxon>Eubacteriales</taxon>
        <taxon>Desulfitobacteriaceae</taxon>
        <taxon>Desulfitobacterium</taxon>
    </lineage>
</organism>
<keyword evidence="10" id="KW-1015">Disulfide bond</keyword>
<gene>
    <name evidence="19" type="ORF">DPCES_3151</name>
</gene>
<dbReference type="SUPFAM" id="SSF55424">
    <property type="entry name" value="FAD/NAD-linked reductases, dimerisation (C-terminal) domain"/>
    <property type="match status" value="1"/>
</dbReference>
<evidence type="ECO:0000256" key="13">
    <source>
        <dbReference type="PIRSR" id="PIRSR000350-2"/>
    </source>
</evidence>
<dbReference type="PATRIC" id="fig|49338.4.peg.3395"/>
<dbReference type="GO" id="GO:0050660">
    <property type="term" value="F:flavin adenine dinucleotide binding"/>
    <property type="evidence" value="ECO:0007669"/>
    <property type="project" value="InterPro"/>
</dbReference>
<keyword evidence="9 14" id="KW-0520">NAD</keyword>
<name>A0A098B2G8_DESHA</name>
<dbReference type="EMBL" id="LK996017">
    <property type="protein sequence ID" value="CDX03038.1"/>
    <property type="molecule type" value="Genomic_DNA"/>
</dbReference>
<comment type="subcellular location">
    <subcellularLocation>
        <location evidence="1">Cytoplasm</location>
    </subcellularLocation>
</comment>